<keyword evidence="2" id="KW-1133">Transmembrane helix</keyword>
<feature type="domain" description="DUF1707" evidence="3">
    <location>
        <begin position="7"/>
        <end position="59"/>
    </location>
</feature>
<feature type="region of interest" description="Disordered" evidence="1">
    <location>
        <begin position="57"/>
        <end position="90"/>
    </location>
</feature>
<dbReference type="PANTHER" id="PTHR40763">
    <property type="entry name" value="MEMBRANE PROTEIN-RELATED"/>
    <property type="match status" value="1"/>
</dbReference>
<keyword evidence="2" id="KW-0812">Transmembrane</keyword>
<reference evidence="4 5" key="1">
    <citation type="journal article" date="2019" name="Int. J. Syst. Evol. Microbiol.">
        <title>The Global Catalogue of Microorganisms (GCM) 10K type strain sequencing project: providing services to taxonomists for standard genome sequencing and annotation.</title>
        <authorList>
            <consortium name="The Broad Institute Genomics Platform"/>
            <consortium name="The Broad Institute Genome Sequencing Center for Infectious Disease"/>
            <person name="Wu L."/>
            <person name="Ma J."/>
        </authorList>
    </citation>
    <scope>NUCLEOTIDE SEQUENCE [LARGE SCALE GENOMIC DNA]</scope>
    <source>
        <strain evidence="4 5">JCM 14307</strain>
    </source>
</reference>
<gene>
    <name evidence="4" type="ORF">GCM10009745_55420</name>
</gene>
<proteinExistence type="predicted"/>
<feature type="compositionally biased region" description="Gly residues" evidence="1">
    <location>
        <begin position="73"/>
        <end position="90"/>
    </location>
</feature>
<dbReference type="Pfam" id="PF08044">
    <property type="entry name" value="DUF1707"/>
    <property type="match status" value="1"/>
</dbReference>
<comment type="caution">
    <text evidence="4">The sequence shown here is derived from an EMBL/GenBank/DDBJ whole genome shotgun (WGS) entry which is preliminary data.</text>
</comment>
<evidence type="ECO:0000259" key="3">
    <source>
        <dbReference type="Pfam" id="PF08044"/>
    </source>
</evidence>
<evidence type="ECO:0000256" key="1">
    <source>
        <dbReference type="SAM" id="MobiDB-lite"/>
    </source>
</evidence>
<dbReference type="EMBL" id="BAAANF010000017">
    <property type="protein sequence ID" value="GAA1701211.1"/>
    <property type="molecule type" value="Genomic_DNA"/>
</dbReference>
<evidence type="ECO:0000313" key="5">
    <source>
        <dbReference type="Proteomes" id="UP001500280"/>
    </source>
</evidence>
<sequence>MSDEGPMRIGDAEREEAVRRLGEHYEAGRLTAEEHGERVEAALRARTGDELAAIFGDLPADRERPPHEARTGAPGGRGPRGQGRPGWAGRGPFGRIPVPLLVALGVIALVASVGCVVGGGHPPVLLIAALVAGVIVYRKRRMA</sequence>
<dbReference type="InterPro" id="IPR012551">
    <property type="entry name" value="DUF1707_SHOCT-like"/>
</dbReference>
<evidence type="ECO:0000256" key="2">
    <source>
        <dbReference type="SAM" id="Phobius"/>
    </source>
</evidence>
<organism evidence="4 5">
    <name type="scientific">Kribbella yunnanensis</name>
    <dbReference type="NCBI Taxonomy" id="190194"/>
    <lineage>
        <taxon>Bacteria</taxon>
        <taxon>Bacillati</taxon>
        <taxon>Actinomycetota</taxon>
        <taxon>Actinomycetes</taxon>
        <taxon>Propionibacteriales</taxon>
        <taxon>Kribbellaceae</taxon>
        <taxon>Kribbella</taxon>
    </lineage>
</organism>
<name>A0ABN2IAR6_9ACTN</name>
<dbReference type="RefSeq" id="WP_344158160.1">
    <property type="nucleotide sequence ID" value="NZ_BAAANF010000017.1"/>
</dbReference>
<accession>A0ABN2IAR6</accession>
<dbReference type="Proteomes" id="UP001500280">
    <property type="component" value="Unassembled WGS sequence"/>
</dbReference>
<feature type="compositionally biased region" description="Basic and acidic residues" evidence="1">
    <location>
        <begin position="59"/>
        <end position="70"/>
    </location>
</feature>
<keyword evidence="2" id="KW-0472">Membrane</keyword>
<dbReference type="PANTHER" id="PTHR40763:SF5">
    <property type="entry name" value="MEMBRANE PROTEIN"/>
    <property type="match status" value="1"/>
</dbReference>
<keyword evidence="5" id="KW-1185">Reference proteome</keyword>
<evidence type="ECO:0000313" key="4">
    <source>
        <dbReference type="EMBL" id="GAA1701211.1"/>
    </source>
</evidence>
<protein>
    <recommendedName>
        <fullName evidence="3">DUF1707 domain-containing protein</fullName>
    </recommendedName>
</protein>
<feature type="transmembrane region" description="Helical" evidence="2">
    <location>
        <begin position="120"/>
        <end position="137"/>
    </location>
</feature>
<feature type="transmembrane region" description="Helical" evidence="2">
    <location>
        <begin position="96"/>
        <end position="114"/>
    </location>
</feature>